<dbReference type="PANTHER" id="PTHR30250">
    <property type="entry name" value="PST FAMILY PREDICTED COLANIC ACID TRANSPORTER"/>
    <property type="match status" value="1"/>
</dbReference>
<feature type="transmembrane region" description="Helical" evidence="7">
    <location>
        <begin position="168"/>
        <end position="186"/>
    </location>
</feature>
<comment type="similarity">
    <text evidence="2">Belongs to the polysaccharide synthase family.</text>
</comment>
<feature type="transmembrane region" description="Helical" evidence="7">
    <location>
        <begin position="64"/>
        <end position="89"/>
    </location>
</feature>
<evidence type="ECO:0000313" key="8">
    <source>
        <dbReference type="EMBL" id="SHF86119.1"/>
    </source>
</evidence>
<dbReference type="CDD" id="cd13127">
    <property type="entry name" value="MATE_tuaB_like"/>
    <property type="match status" value="1"/>
</dbReference>
<evidence type="ECO:0000256" key="3">
    <source>
        <dbReference type="ARBA" id="ARBA00022475"/>
    </source>
</evidence>
<feature type="transmembrane region" description="Helical" evidence="7">
    <location>
        <begin position="192"/>
        <end position="211"/>
    </location>
</feature>
<evidence type="ECO:0000313" key="9">
    <source>
        <dbReference type="Proteomes" id="UP000183987"/>
    </source>
</evidence>
<dbReference type="GO" id="GO:0005886">
    <property type="term" value="C:plasma membrane"/>
    <property type="evidence" value="ECO:0007669"/>
    <property type="project" value="UniProtKB-SubCell"/>
</dbReference>
<keyword evidence="5 7" id="KW-1133">Transmembrane helix</keyword>
<evidence type="ECO:0000256" key="7">
    <source>
        <dbReference type="SAM" id="Phobius"/>
    </source>
</evidence>
<reference evidence="9" key="1">
    <citation type="submission" date="2016-11" db="EMBL/GenBank/DDBJ databases">
        <authorList>
            <person name="Varghese N."/>
            <person name="Submissions S."/>
        </authorList>
    </citation>
    <scope>NUCLEOTIDE SEQUENCE [LARGE SCALE GENOMIC DNA]</scope>
    <source>
        <strain evidence="9">DSM 29326</strain>
    </source>
</reference>
<protein>
    <submittedName>
        <fullName evidence="8">Membrane protein involved in the export of O-antigen and teichoic acid</fullName>
    </submittedName>
</protein>
<feature type="transmembrane region" description="Helical" evidence="7">
    <location>
        <begin position="462"/>
        <end position="482"/>
    </location>
</feature>
<evidence type="ECO:0000256" key="6">
    <source>
        <dbReference type="ARBA" id="ARBA00023136"/>
    </source>
</evidence>
<dbReference type="AlphaFoldDB" id="A0A1M5F3I2"/>
<feature type="transmembrane region" description="Helical" evidence="7">
    <location>
        <begin position="33"/>
        <end position="58"/>
    </location>
</feature>
<organism evidence="8 9">
    <name type="scientific">Loktanella atrilutea</name>
    <dbReference type="NCBI Taxonomy" id="366533"/>
    <lineage>
        <taxon>Bacteria</taxon>
        <taxon>Pseudomonadati</taxon>
        <taxon>Pseudomonadota</taxon>
        <taxon>Alphaproteobacteria</taxon>
        <taxon>Rhodobacterales</taxon>
        <taxon>Roseobacteraceae</taxon>
        <taxon>Loktanella</taxon>
    </lineage>
</organism>
<dbReference type="PANTHER" id="PTHR30250:SF10">
    <property type="entry name" value="LIPOPOLYSACCHARIDE BIOSYNTHESIS PROTEIN WZXC"/>
    <property type="match status" value="1"/>
</dbReference>
<feature type="transmembrane region" description="Helical" evidence="7">
    <location>
        <begin position="348"/>
        <end position="370"/>
    </location>
</feature>
<accession>A0A1M5F3I2</accession>
<keyword evidence="4 7" id="KW-0812">Transmembrane</keyword>
<feature type="transmembrane region" description="Helical" evidence="7">
    <location>
        <begin position="134"/>
        <end position="156"/>
    </location>
</feature>
<evidence type="ECO:0000256" key="4">
    <source>
        <dbReference type="ARBA" id="ARBA00022692"/>
    </source>
</evidence>
<keyword evidence="6 7" id="KW-0472">Membrane</keyword>
<name>A0A1M5F3I2_LOKAT</name>
<gene>
    <name evidence="8" type="ORF">SAMN05444339_1178</name>
</gene>
<dbReference type="RefSeq" id="WP_072858792.1">
    <property type="nucleotide sequence ID" value="NZ_FQUE01000017.1"/>
</dbReference>
<feature type="transmembrane region" description="Helical" evidence="7">
    <location>
        <begin position="101"/>
        <end position="122"/>
    </location>
</feature>
<dbReference type="InterPro" id="IPR050833">
    <property type="entry name" value="Poly_Biosynth_Transport"/>
</dbReference>
<dbReference type="STRING" id="366533.SAMN05444339_1178"/>
<evidence type="ECO:0000256" key="5">
    <source>
        <dbReference type="ARBA" id="ARBA00022989"/>
    </source>
</evidence>
<feature type="transmembrane region" description="Helical" evidence="7">
    <location>
        <begin position="377"/>
        <end position="395"/>
    </location>
</feature>
<dbReference type="Proteomes" id="UP000183987">
    <property type="component" value="Unassembled WGS sequence"/>
</dbReference>
<keyword evidence="9" id="KW-1185">Reference proteome</keyword>
<feature type="transmembrane region" description="Helical" evidence="7">
    <location>
        <begin position="401"/>
        <end position="425"/>
    </location>
</feature>
<sequence>MIPVDPDQADPRDRFFDVSALGRGLEGQTGRSAVTVMLFAVAKIAVALGSTAMLARLVPPAQQGIVAMAMPAVLIASGLSEFGLAQAVVQRPHVTHRLASTLLWTNVALGLSLAIIVALLGVPAARFYDTPETTAVFIGMSPYIFFSVLTAQYVAVLRRQMRIRQIEVGSLGATFAASGIAILAAMAGAGYWALAIQLVLAEFLNLIYLLVVSRWLPSSPLSCRFGEARAALNFGGFLAGERLLGEFARNMQVIVIGRMFTQIDAALFFRSQTIAQMPLRRIASPLSGAFIPALSRLQGDPAAFRAMYVRQISRANLIMVPIGLIFCSCADVLVRVMLGSDWTAAAPILAWLGLLPLTALTLSSFSWVMVACGQSKALFKFRIFGTSLLILALFIGSRLGVVGLVAAYVVTLAFVQGPILAALVLRCTPLTLASLRSALLGEALFATLSLALLMAVRRMLTLDYALQEALVVVAVLALLYALRLMSDAGLRDDVAKVLQILRR</sequence>
<comment type="subcellular location">
    <subcellularLocation>
        <location evidence="1">Cell membrane</location>
        <topology evidence="1">Multi-pass membrane protein</topology>
    </subcellularLocation>
</comment>
<evidence type="ECO:0000256" key="2">
    <source>
        <dbReference type="ARBA" id="ARBA00007430"/>
    </source>
</evidence>
<keyword evidence="3" id="KW-1003">Cell membrane</keyword>
<feature type="transmembrane region" description="Helical" evidence="7">
    <location>
        <begin position="315"/>
        <end position="336"/>
    </location>
</feature>
<dbReference type="EMBL" id="FQUE01000017">
    <property type="protein sequence ID" value="SHF86119.1"/>
    <property type="molecule type" value="Genomic_DNA"/>
</dbReference>
<evidence type="ECO:0000256" key="1">
    <source>
        <dbReference type="ARBA" id="ARBA00004651"/>
    </source>
</evidence>
<feature type="transmembrane region" description="Helical" evidence="7">
    <location>
        <begin position="437"/>
        <end position="456"/>
    </location>
</feature>
<proteinExistence type="inferred from homology"/>
<dbReference type="Pfam" id="PF13440">
    <property type="entry name" value="Polysacc_synt_3"/>
    <property type="match status" value="1"/>
</dbReference>